<name>A0A6P5HGH6_ANACO</name>
<feature type="compositionally biased region" description="Acidic residues" evidence="1">
    <location>
        <begin position="39"/>
        <end position="52"/>
    </location>
</feature>
<feature type="region of interest" description="Disordered" evidence="1">
    <location>
        <begin position="1"/>
        <end position="91"/>
    </location>
</feature>
<accession>A0A6P5HGH6</accession>
<organism evidence="2 3">
    <name type="scientific">Ananas comosus</name>
    <name type="common">Pineapple</name>
    <name type="synonym">Ananas ananas</name>
    <dbReference type="NCBI Taxonomy" id="4615"/>
    <lineage>
        <taxon>Eukaryota</taxon>
        <taxon>Viridiplantae</taxon>
        <taxon>Streptophyta</taxon>
        <taxon>Embryophyta</taxon>
        <taxon>Tracheophyta</taxon>
        <taxon>Spermatophyta</taxon>
        <taxon>Magnoliopsida</taxon>
        <taxon>Liliopsida</taxon>
        <taxon>Poales</taxon>
        <taxon>Bromeliaceae</taxon>
        <taxon>Bromelioideae</taxon>
        <taxon>Ananas</taxon>
    </lineage>
</organism>
<feature type="region of interest" description="Disordered" evidence="1">
    <location>
        <begin position="107"/>
        <end position="173"/>
    </location>
</feature>
<evidence type="ECO:0000313" key="3">
    <source>
        <dbReference type="RefSeq" id="XP_020114110.1"/>
    </source>
</evidence>
<keyword evidence="2" id="KW-1185">Reference proteome</keyword>
<reference evidence="3" key="2">
    <citation type="submission" date="2025-08" db="UniProtKB">
        <authorList>
            <consortium name="RefSeq"/>
        </authorList>
    </citation>
    <scope>IDENTIFICATION</scope>
    <source>
        <tissue evidence="3">Leaf</tissue>
    </source>
</reference>
<protein>
    <submittedName>
        <fullName evidence="3">Transcription factor jun-D-like</fullName>
    </submittedName>
</protein>
<feature type="compositionally biased region" description="Gly residues" evidence="1">
    <location>
        <begin position="76"/>
        <end position="89"/>
    </location>
</feature>
<reference evidence="2" key="1">
    <citation type="journal article" date="2015" name="Nat. Genet.">
        <title>The pineapple genome and the evolution of CAM photosynthesis.</title>
        <authorList>
            <person name="Ming R."/>
            <person name="VanBuren R."/>
            <person name="Wai C.M."/>
            <person name="Tang H."/>
            <person name="Schatz M.C."/>
            <person name="Bowers J.E."/>
            <person name="Lyons E."/>
            <person name="Wang M.L."/>
            <person name="Chen J."/>
            <person name="Biggers E."/>
            <person name="Zhang J."/>
            <person name="Huang L."/>
            <person name="Zhang L."/>
            <person name="Miao W."/>
            <person name="Zhang J."/>
            <person name="Ye Z."/>
            <person name="Miao C."/>
            <person name="Lin Z."/>
            <person name="Wang H."/>
            <person name="Zhou H."/>
            <person name="Yim W.C."/>
            <person name="Priest H.D."/>
            <person name="Zheng C."/>
            <person name="Woodhouse M."/>
            <person name="Edger P.P."/>
            <person name="Guyot R."/>
            <person name="Guo H.B."/>
            <person name="Guo H."/>
            <person name="Zheng G."/>
            <person name="Singh R."/>
            <person name="Sharma A."/>
            <person name="Min X."/>
            <person name="Zheng Y."/>
            <person name="Lee H."/>
            <person name="Gurtowski J."/>
            <person name="Sedlazeck F.J."/>
            <person name="Harkess A."/>
            <person name="McKain M.R."/>
            <person name="Liao Z."/>
            <person name="Fang J."/>
            <person name="Liu J."/>
            <person name="Zhang X."/>
            <person name="Zhang Q."/>
            <person name="Hu W."/>
            <person name="Qin Y."/>
            <person name="Wang K."/>
            <person name="Chen L.Y."/>
            <person name="Shirley N."/>
            <person name="Lin Y.R."/>
            <person name="Liu L.Y."/>
            <person name="Hernandez A.G."/>
            <person name="Wright C.L."/>
            <person name="Bulone V."/>
            <person name="Tuskan G.A."/>
            <person name="Heath K."/>
            <person name="Zee F."/>
            <person name="Moore P.H."/>
            <person name="Sunkar R."/>
            <person name="Leebens-Mack J.H."/>
            <person name="Mockler T."/>
            <person name="Bennetzen J.L."/>
            <person name="Freeling M."/>
            <person name="Sankoff D."/>
            <person name="Paterson A.H."/>
            <person name="Zhu X."/>
            <person name="Yang X."/>
            <person name="Smith J.A."/>
            <person name="Cushman J.C."/>
            <person name="Paull R.E."/>
            <person name="Yu Q."/>
        </authorList>
    </citation>
    <scope>NUCLEOTIDE SEQUENCE [LARGE SCALE GENOMIC DNA]</scope>
    <source>
        <strain evidence="2">cv. F153</strain>
    </source>
</reference>
<proteinExistence type="predicted"/>
<sequence length="173" mass="17641">MATKADEAPPPLPSVVAAAGAAEPSDPLCDPEIRASAAEAEEEEEDDAEEETREPKRRRTCPAALETLLPSAAACGGDGSVSGGGGGYEGEAISFSFEARSFAPIETTPKFGSFNSSSAAAPILETAPPPPPPPPPPPREEEEEEAVDGVGVEGKEERGGAEGKIGNSQGKEE</sequence>
<dbReference type="RefSeq" id="XP_020114110.1">
    <property type="nucleotide sequence ID" value="XM_020258521.1"/>
</dbReference>
<evidence type="ECO:0000256" key="1">
    <source>
        <dbReference type="SAM" id="MobiDB-lite"/>
    </source>
</evidence>
<feature type="compositionally biased region" description="Low complexity" evidence="1">
    <location>
        <begin position="14"/>
        <end position="28"/>
    </location>
</feature>
<dbReference type="Gramene" id="Aco007243.1.mrna1">
    <property type="protein sequence ID" value="Aco007243.1.mrna1.cds1"/>
    <property type="gene ID" value="Aco007243.1.path1"/>
</dbReference>
<evidence type="ECO:0000313" key="2">
    <source>
        <dbReference type="Proteomes" id="UP000515123"/>
    </source>
</evidence>
<feature type="compositionally biased region" description="Pro residues" evidence="1">
    <location>
        <begin position="127"/>
        <end position="137"/>
    </location>
</feature>
<dbReference type="AlphaFoldDB" id="A0A6P5HGH6"/>
<dbReference type="GeneID" id="109728172"/>
<gene>
    <name evidence="3" type="primary">LOC109728172</name>
</gene>
<dbReference type="Proteomes" id="UP000515123">
    <property type="component" value="Linkage group 23"/>
</dbReference>